<dbReference type="PANTHER" id="PTHR43708:SF3">
    <property type="entry name" value="OXIDOREDUCTASE"/>
    <property type="match status" value="1"/>
</dbReference>
<dbReference type="Pfam" id="PF22725">
    <property type="entry name" value="GFO_IDH_MocA_C3"/>
    <property type="match status" value="1"/>
</dbReference>
<evidence type="ECO:0000313" key="5">
    <source>
        <dbReference type="Proteomes" id="UP001310248"/>
    </source>
</evidence>
<evidence type="ECO:0000313" key="4">
    <source>
        <dbReference type="EMBL" id="MEE1673641.1"/>
    </source>
</evidence>
<dbReference type="SUPFAM" id="SSF51735">
    <property type="entry name" value="NAD(P)-binding Rossmann-fold domains"/>
    <property type="match status" value="1"/>
</dbReference>
<keyword evidence="1" id="KW-0732">Signal</keyword>
<dbReference type="Gene3D" id="3.30.360.10">
    <property type="entry name" value="Dihydrodipicolinate Reductase, domain 2"/>
    <property type="match status" value="1"/>
</dbReference>
<name>A0ABU7G2N0_9ALTE</name>
<keyword evidence="5" id="KW-1185">Reference proteome</keyword>
<feature type="domain" description="GFO/IDH/MocA-like oxidoreductase" evidence="3">
    <location>
        <begin position="142"/>
        <end position="274"/>
    </location>
</feature>
<sequence length="389" mass="42028">MDRIKLGMVGGGSGAFIGAIHRIAARLDNQYELVSGALSSDPIKAQQSANELGIAADRCYLSYQDMAEAEANRPDGIEAVSIVTPNHLHFPIAKAFLAAGIHVICDKPMTCSLHEAMELKDLANNSGKLFVLTHNYSAYPMVRQAQQMVSEGLLGKLRLVQVEYAQDWLTTAAENTGNKQAEWRTDPKRSGPAGCLGDIGTHAFNLAAFISGLHLEQVSAELSTFVGGRVLDDNVHAMLRFEQGVRGMLWSSQVAPGNENGLRIRIYGSDGGIEWSQEHPNQLLYSPFSQASRIISRAGYGYNAEAEHLVRTPAGHPEGYLEGFANIYTETASAIRAARSGSSPTDILADSLLPGVKQGVEGLQFINAMIHSSQNNGKWTALENVHELA</sequence>
<dbReference type="InterPro" id="IPR000683">
    <property type="entry name" value="Gfo/Idh/MocA-like_OxRdtase_N"/>
</dbReference>
<dbReference type="Pfam" id="PF01408">
    <property type="entry name" value="GFO_IDH_MocA"/>
    <property type="match status" value="1"/>
</dbReference>
<dbReference type="InterPro" id="IPR051317">
    <property type="entry name" value="Gfo/Idh/MocA_oxidoreduct"/>
</dbReference>
<evidence type="ECO:0000259" key="3">
    <source>
        <dbReference type="Pfam" id="PF22725"/>
    </source>
</evidence>
<reference evidence="5" key="1">
    <citation type="submission" date="2023-07" db="EMBL/GenBank/DDBJ databases">
        <title>Draft genome sequence of Agarivorans aestuarii strain ZMCS4, a CAZymes producing bacteria isolated from the marine brown algae Clodostephus spongiosus.</title>
        <authorList>
            <person name="Lorente B."/>
            <person name="Cabral C."/>
            <person name="Frias J."/>
            <person name="Faria J."/>
            <person name="Toubarro D."/>
        </authorList>
    </citation>
    <scope>NUCLEOTIDE SEQUENCE [LARGE SCALE GENOMIC DNA]</scope>
    <source>
        <strain evidence="5">ZMCS4</strain>
    </source>
</reference>
<accession>A0ABU7G2N0</accession>
<proteinExistence type="predicted"/>
<gene>
    <name evidence="4" type="ORF">SNR37_003067</name>
</gene>
<dbReference type="EMBL" id="JAYDYW010000006">
    <property type="protein sequence ID" value="MEE1673641.1"/>
    <property type="molecule type" value="Genomic_DNA"/>
</dbReference>
<protein>
    <submittedName>
        <fullName evidence="4">Gfo/Idh/MocA family oxidoreductase</fullName>
    </submittedName>
</protein>
<evidence type="ECO:0000256" key="1">
    <source>
        <dbReference type="ARBA" id="ARBA00022729"/>
    </source>
</evidence>
<dbReference type="Gene3D" id="3.40.50.720">
    <property type="entry name" value="NAD(P)-binding Rossmann-like Domain"/>
    <property type="match status" value="1"/>
</dbReference>
<comment type="caution">
    <text evidence="4">The sequence shown here is derived from an EMBL/GenBank/DDBJ whole genome shotgun (WGS) entry which is preliminary data.</text>
</comment>
<dbReference type="SUPFAM" id="SSF55347">
    <property type="entry name" value="Glyceraldehyde-3-phosphate dehydrogenase-like, C-terminal domain"/>
    <property type="match status" value="1"/>
</dbReference>
<dbReference type="RefSeq" id="WP_329774902.1">
    <property type="nucleotide sequence ID" value="NZ_JAYDYW010000006.1"/>
</dbReference>
<dbReference type="Proteomes" id="UP001310248">
    <property type="component" value="Unassembled WGS sequence"/>
</dbReference>
<evidence type="ECO:0000259" key="2">
    <source>
        <dbReference type="Pfam" id="PF01408"/>
    </source>
</evidence>
<organism evidence="4 5">
    <name type="scientific">Agarivorans aestuarii</name>
    <dbReference type="NCBI Taxonomy" id="1563703"/>
    <lineage>
        <taxon>Bacteria</taxon>
        <taxon>Pseudomonadati</taxon>
        <taxon>Pseudomonadota</taxon>
        <taxon>Gammaproteobacteria</taxon>
        <taxon>Alteromonadales</taxon>
        <taxon>Alteromonadaceae</taxon>
        <taxon>Agarivorans</taxon>
    </lineage>
</organism>
<dbReference type="InterPro" id="IPR055170">
    <property type="entry name" value="GFO_IDH_MocA-like_dom"/>
</dbReference>
<dbReference type="PANTHER" id="PTHR43708">
    <property type="entry name" value="CONSERVED EXPRESSED OXIDOREDUCTASE (EUROFUNG)"/>
    <property type="match status" value="1"/>
</dbReference>
<feature type="domain" description="Gfo/Idh/MocA-like oxidoreductase N-terminal" evidence="2">
    <location>
        <begin position="5"/>
        <end position="132"/>
    </location>
</feature>
<dbReference type="InterPro" id="IPR036291">
    <property type="entry name" value="NAD(P)-bd_dom_sf"/>
</dbReference>